<dbReference type="CDD" id="cd11386">
    <property type="entry name" value="MCP_signal"/>
    <property type="match status" value="1"/>
</dbReference>
<dbReference type="FunFam" id="1.10.287.950:FF:000001">
    <property type="entry name" value="Methyl-accepting chemotaxis sensory transducer"/>
    <property type="match status" value="1"/>
</dbReference>
<evidence type="ECO:0000256" key="4">
    <source>
        <dbReference type="ARBA" id="ARBA00029447"/>
    </source>
</evidence>
<feature type="transmembrane region" description="Helical" evidence="6">
    <location>
        <begin position="12"/>
        <end position="36"/>
    </location>
</feature>
<dbReference type="Gene3D" id="1.10.287.950">
    <property type="entry name" value="Methyl-accepting chemotaxis protein"/>
    <property type="match status" value="1"/>
</dbReference>
<evidence type="ECO:0000256" key="5">
    <source>
        <dbReference type="PROSITE-ProRule" id="PRU00284"/>
    </source>
</evidence>
<dbReference type="eggNOG" id="COG0840">
    <property type="taxonomic scope" value="Bacteria"/>
</dbReference>
<dbReference type="SUPFAM" id="SSF58104">
    <property type="entry name" value="Methyl-accepting chemotaxis protein (MCP) signaling domain"/>
    <property type="match status" value="1"/>
</dbReference>
<dbReference type="Pfam" id="PF18947">
    <property type="entry name" value="HAMP_2"/>
    <property type="match status" value="1"/>
</dbReference>
<evidence type="ECO:0000256" key="1">
    <source>
        <dbReference type="ARBA" id="ARBA00004370"/>
    </source>
</evidence>
<dbReference type="AlphaFoldDB" id="I3CET7"/>
<evidence type="ECO:0000259" key="8">
    <source>
        <dbReference type="PROSITE" id="PS50885"/>
    </source>
</evidence>
<dbReference type="InterPro" id="IPR004090">
    <property type="entry name" value="Chemotax_Me-accpt_rcpt"/>
</dbReference>
<dbReference type="SUPFAM" id="SSF158472">
    <property type="entry name" value="HAMP domain-like"/>
    <property type="match status" value="1"/>
</dbReference>
<dbReference type="Gene3D" id="3.30.450.20">
    <property type="entry name" value="PAS domain"/>
    <property type="match status" value="1"/>
</dbReference>
<dbReference type="PROSITE" id="PS50885">
    <property type="entry name" value="HAMP"/>
    <property type="match status" value="2"/>
</dbReference>
<dbReference type="PANTHER" id="PTHR43531">
    <property type="entry name" value="PROTEIN ICFG"/>
    <property type="match status" value="1"/>
</dbReference>
<dbReference type="SUPFAM" id="SSF55785">
    <property type="entry name" value="PYP-like sensor domain (PAS domain)"/>
    <property type="match status" value="1"/>
</dbReference>
<dbReference type="InterPro" id="IPR035965">
    <property type="entry name" value="PAS-like_dom_sf"/>
</dbReference>
<dbReference type="GO" id="GO:0004888">
    <property type="term" value="F:transmembrane signaling receptor activity"/>
    <property type="evidence" value="ECO:0007669"/>
    <property type="project" value="InterPro"/>
</dbReference>
<dbReference type="PANTHER" id="PTHR43531:SF14">
    <property type="entry name" value="METHYL-ACCEPTING CHEMOTAXIS PROTEIN I-RELATED"/>
    <property type="match status" value="1"/>
</dbReference>
<dbReference type="OrthoDB" id="6433966at2"/>
<comment type="similarity">
    <text evidence="4">Belongs to the methyl-accepting chemotaxis (MCP) protein family.</text>
</comment>
<dbReference type="InterPro" id="IPR003660">
    <property type="entry name" value="HAMP_dom"/>
</dbReference>
<dbReference type="HOGENOM" id="CLU_000445_107_20_6"/>
<keyword evidence="2" id="KW-0488">Methylation</keyword>
<keyword evidence="6" id="KW-0812">Transmembrane</keyword>
<feature type="domain" description="Methyl-accepting transducer" evidence="7">
    <location>
        <begin position="487"/>
        <end position="716"/>
    </location>
</feature>
<feature type="domain" description="HAMP" evidence="8">
    <location>
        <begin position="208"/>
        <end position="260"/>
    </location>
</feature>
<dbReference type="Pfam" id="PF00015">
    <property type="entry name" value="MCPsignal"/>
    <property type="match status" value="1"/>
</dbReference>
<dbReference type="Pfam" id="PF12729">
    <property type="entry name" value="4HB_MCP_1"/>
    <property type="match status" value="1"/>
</dbReference>
<reference evidence="9 10" key="1">
    <citation type="submission" date="2011-11" db="EMBL/GenBank/DDBJ databases">
        <title>Improved High-Quality Draft sequence of Beggiatoa alba B18lD.</title>
        <authorList>
            <consortium name="US DOE Joint Genome Institute"/>
            <person name="Lucas S."/>
            <person name="Han J."/>
            <person name="Lapidus A."/>
            <person name="Cheng J.-F."/>
            <person name="Goodwin L."/>
            <person name="Pitluck S."/>
            <person name="Peters L."/>
            <person name="Mikhailova N."/>
            <person name="Held B."/>
            <person name="Detter J.C."/>
            <person name="Han C."/>
            <person name="Tapia R."/>
            <person name="Land M."/>
            <person name="Hauser L."/>
            <person name="Kyrpides N."/>
            <person name="Ivanova N."/>
            <person name="Pagani I."/>
            <person name="Samuel K."/>
            <person name="Teske A."/>
            <person name="Mueller J."/>
            <person name="Woyke T."/>
        </authorList>
    </citation>
    <scope>NUCLEOTIDE SEQUENCE [LARGE SCALE GENOMIC DNA]</scope>
    <source>
        <strain evidence="9 10">B18LD</strain>
    </source>
</reference>
<protein>
    <submittedName>
        <fullName evidence="9">Methyl-accepting chemotaxis protein</fullName>
    </submittedName>
</protein>
<dbReference type="InterPro" id="IPR004089">
    <property type="entry name" value="MCPsignal_dom"/>
</dbReference>
<proteinExistence type="inferred from homology"/>
<dbReference type="EMBL" id="JH600070">
    <property type="protein sequence ID" value="EIJ42130.1"/>
    <property type="molecule type" value="Genomic_DNA"/>
</dbReference>
<dbReference type="InterPro" id="IPR024478">
    <property type="entry name" value="HlyB_4HB_MCP"/>
</dbReference>
<dbReference type="SMART" id="SM00283">
    <property type="entry name" value="MA"/>
    <property type="match status" value="1"/>
</dbReference>
<dbReference type="Gene3D" id="6.10.340.10">
    <property type="match status" value="1"/>
</dbReference>
<name>I3CET7_9GAMM</name>
<dbReference type="GO" id="GO:0007165">
    <property type="term" value="P:signal transduction"/>
    <property type="evidence" value="ECO:0007669"/>
    <property type="project" value="UniProtKB-KW"/>
</dbReference>
<sequence length="735" mass="82470">MFRTMTVNTRLWIGFGIMIIFMLLIGVSAIIQIHAVSNLTNMLYKHPHTVIRSILEVHGEIWRIRNNMKELAYLTDNEGEKTQKIVAENRDIDKKVFLLFDVLKERYLGNQQDITDLRAEFTEWVETRENIYTLPSTKKMQAVQAGEGANSFAVMLSNVQKVINFASNRANSFLDNANNEAYKSTIWVFAIVCSVIFIGLWAAFSISRSITVPLRHAVQAIEAITQGKFDSVIRVFQLDEIGKLLQSFSIMQTQLRERIQRDREIMEEALRIKQAVDSSITSVMIIDSQFKIIYLNKSAHALFKRIENNCYKELPHLQTDQLLNQNIDVLYKNPTQQRDILRNLNNSLRTKFNLEHLHIDYMITPVFNEQGEKIGYVQEFFDRTLEVATEQEINVVIQAASQGDFSQHINLDNKTGFFNTFSAGVNVIMDYNQQAIQDLMRIFSALAKGDLSQTVENEYVGALEQLKNDVNATISKITAVMRVIQESAETVNTASEEIMIGNTSLSQRTEEQAAALEETAASMEEMTSTVQQNADNAHQAMQLAVIAQDRADTGGNIVNQAITAMEQISKSSHQVADIIGVIDEIAFQTNLLALNAAVEAARAGEQGRGFAVVASEVRQLAQRSANAAKEIKGLIRDSLQKVSDGTRLTNQSGQTLEQIVLSVRKVNDIIAEISAATQEQSAGIHQVNKAITQMDEMTQQNAALVEESASASESMRLQAQKLKEYVNFFSFAEEA</sequence>
<dbReference type="InterPro" id="IPR051310">
    <property type="entry name" value="MCP_chemotaxis"/>
</dbReference>
<feature type="transmembrane region" description="Helical" evidence="6">
    <location>
        <begin position="186"/>
        <end position="204"/>
    </location>
</feature>
<comment type="subcellular location">
    <subcellularLocation>
        <location evidence="1">Membrane</location>
    </subcellularLocation>
</comment>
<accession>I3CET7</accession>
<dbReference type="GO" id="GO:0006935">
    <property type="term" value="P:chemotaxis"/>
    <property type="evidence" value="ECO:0007669"/>
    <property type="project" value="UniProtKB-KW"/>
</dbReference>
<dbReference type="Proteomes" id="UP000005744">
    <property type="component" value="Unassembled WGS sequence"/>
</dbReference>
<evidence type="ECO:0000313" key="10">
    <source>
        <dbReference type="Proteomes" id="UP000005744"/>
    </source>
</evidence>
<dbReference type="SMART" id="SM00304">
    <property type="entry name" value="HAMP"/>
    <property type="match status" value="2"/>
</dbReference>
<organism evidence="9 10">
    <name type="scientific">Beggiatoa alba B18LD</name>
    <dbReference type="NCBI Taxonomy" id="395493"/>
    <lineage>
        <taxon>Bacteria</taxon>
        <taxon>Pseudomonadati</taxon>
        <taxon>Pseudomonadota</taxon>
        <taxon>Gammaproteobacteria</taxon>
        <taxon>Thiotrichales</taxon>
        <taxon>Thiotrichaceae</taxon>
        <taxon>Beggiatoa</taxon>
    </lineage>
</organism>
<dbReference type="CDD" id="cd06225">
    <property type="entry name" value="HAMP"/>
    <property type="match status" value="1"/>
</dbReference>
<dbReference type="GO" id="GO:0005886">
    <property type="term" value="C:plasma membrane"/>
    <property type="evidence" value="ECO:0007669"/>
    <property type="project" value="TreeGrafter"/>
</dbReference>
<dbReference type="PROSITE" id="PS50111">
    <property type="entry name" value="CHEMOTAXIS_TRANSDUC_2"/>
    <property type="match status" value="1"/>
</dbReference>
<dbReference type="PRINTS" id="PR00260">
    <property type="entry name" value="CHEMTRNSDUCR"/>
</dbReference>
<evidence type="ECO:0000259" key="7">
    <source>
        <dbReference type="PROSITE" id="PS50111"/>
    </source>
</evidence>
<dbReference type="Pfam" id="PF00672">
    <property type="entry name" value="HAMP"/>
    <property type="match status" value="1"/>
</dbReference>
<evidence type="ECO:0000256" key="2">
    <source>
        <dbReference type="ARBA" id="ARBA00022481"/>
    </source>
</evidence>
<keyword evidence="3 5" id="KW-0807">Transducer</keyword>
<evidence type="ECO:0000256" key="3">
    <source>
        <dbReference type="ARBA" id="ARBA00023224"/>
    </source>
</evidence>
<evidence type="ECO:0000256" key="6">
    <source>
        <dbReference type="SAM" id="Phobius"/>
    </source>
</evidence>
<keyword evidence="6" id="KW-0472">Membrane</keyword>
<gene>
    <name evidence="9" type="ORF">BegalDRAFT_1230</name>
</gene>
<evidence type="ECO:0000313" key="9">
    <source>
        <dbReference type="EMBL" id="EIJ42130.1"/>
    </source>
</evidence>
<feature type="domain" description="HAMP" evidence="8">
    <location>
        <begin position="433"/>
        <end position="482"/>
    </location>
</feature>
<keyword evidence="6" id="KW-1133">Transmembrane helix</keyword>
<keyword evidence="10" id="KW-1185">Reference proteome</keyword>
<dbReference type="STRING" id="395493.BegalDRAFT_1230"/>